<feature type="region of interest" description="Disordered" evidence="8">
    <location>
        <begin position="35"/>
        <end position="69"/>
    </location>
</feature>
<dbReference type="PANTHER" id="PTHR12810:SF0">
    <property type="entry name" value="SMALL RIBOSOMAL SUBUNIT PROTEIN MS29"/>
    <property type="match status" value="1"/>
</dbReference>
<dbReference type="RefSeq" id="XP_016609902.1">
    <property type="nucleotide sequence ID" value="XM_016751914.1"/>
</dbReference>
<keyword evidence="4" id="KW-0689">Ribosomal protein</keyword>
<evidence type="ECO:0000313" key="10">
    <source>
        <dbReference type="Proteomes" id="UP000053201"/>
    </source>
</evidence>
<dbReference type="InParanoid" id="A0A0L0HLC7"/>
<evidence type="ECO:0000256" key="5">
    <source>
        <dbReference type="ARBA" id="ARBA00023128"/>
    </source>
</evidence>
<evidence type="ECO:0000256" key="6">
    <source>
        <dbReference type="ARBA" id="ARBA00023274"/>
    </source>
</evidence>
<dbReference type="AlphaFoldDB" id="A0A0L0HLC7"/>
<evidence type="ECO:0000256" key="3">
    <source>
        <dbReference type="ARBA" id="ARBA00022946"/>
    </source>
</evidence>
<dbReference type="Proteomes" id="UP000053201">
    <property type="component" value="Unassembled WGS sequence"/>
</dbReference>
<evidence type="ECO:0000256" key="1">
    <source>
        <dbReference type="ARBA" id="ARBA00004173"/>
    </source>
</evidence>
<keyword evidence="3" id="KW-0809">Transit peptide</keyword>
<evidence type="ECO:0000256" key="7">
    <source>
        <dbReference type="ARBA" id="ARBA00035140"/>
    </source>
</evidence>
<name>A0A0L0HLC7_SPIPD</name>
<gene>
    <name evidence="9" type="ORF">SPPG_03653</name>
</gene>
<keyword evidence="5" id="KW-0496">Mitochondrion</keyword>
<dbReference type="SUPFAM" id="SSF52540">
    <property type="entry name" value="P-loop containing nucleoside triphosphate hydrolases"/>
    <property type="match status" value="1"/>
</dbReference>
<dbReference type="VEuPathDB" id="FungiDB:SPPG_03653"/>
<proteinExistence type="inferred from homology"/>
<evidence type="ECO:0000256" key="2">
    <source>
        <dbReference type="ARBA" id="ARBA00009863"/>
    </source>
</evidence>
<dbReference type="GO" id="GO:0005763">
    <property type="term" value="C:mitochondrial small ribosomal subunit"/>
    <property type="evidence" value="ECO:0007669"/>
    <property type="project" value="TreeGrafter"/>
</dbReference>
<dbReference type="OrthoDB" id="274828at2759"/>
<dbReference type="STRING" id="645134.A0A0L0HLC7"/>
<dbReference type="FunCoup" id="A0A0L0HLC7">
    <property type="interactions" value="31"/>
</dbReference>
<evidence type="ECO:0000256" key="8">
    <source>
        <dbReference type="SAM" id="MobiDB-lite"/>
    </source>
</evidence>
<dbReference type="GeneID" id="27687158"/>
<comment type="subcellular location">
    <subcellularLocation>
        <location evidence="1">Mitochondrion</location>
    </subcellularLocation>
</comment>
<dbReference type="Gene3D" id="3.40.50.300">
    <property type="entry name" value="P-loop containing nucleotide triphosphate hydrolases"/>
    <property type="match status" value="1"/>
</dbReference>
<organism evidence="9 10">
    <name type="scientific">Spizellomyces punctatus (strain DAOM BR117)</name>
    <dbReference type="NCBI Taxonomy" id="645134"/>
    <lineage>
        <taxon>Eukaryota</taxon>
        <taxon>Fungi</taxon>
        <taxon>Fungi incertae sedis</taxon>
        <taxon>Chytridiomycota</taxon>
        <taxon>Chytridiomycota incertae sedis</taxon>
        <taxon>Chytridiomycetes</taxon>
        <taxon>Spizellomycetales</taxon>
        <taxon>Spizellomycetaceae</taxon>
        <taxon>Spizellomyces</taxon>
    </lineage>
</organism>
<dbReference type="Pfam" id="PF10236">
    <property type="entry name" value="DAP3"/>
    <property type="match status" value="1"/>
</dbReference>
<keyword evidence="10" id="KW-1185">Reference proteome</keyword>
<evidence type="ECO:0000256" key="4">
    <source>
        <dbReference type="ARBA" id="ARBA00022980"/>
    </source>
</evidence>
<dbReference type="InterPro" id="IPR027417">
    <property type="entry name" value="P-loop_NTPase"/>
</dbReference>
<comment type="similarity">
    <text evidence="2">Belongs to the mitochondrion-specific ribosomal protein mS29 family.</text>
</comment>
<reference evidence="9 10" key="1">
    <citation type="submission" date="2009-08" db="EMBL/GenBank/DDBJ databases">
        <title>The Genome Sequence of Spizellomyces punctatus strain DAOM BR117.</title>
        <authorList>
            <consortium name="The Broad Institute Genome Sequencing Platform"/>
            <person name="Russ C."/>
            <person name="Cuomo C."/>
            <person name="Shea T."/>
            <person name="Young S.K."/>
            <person name="Zeng Q."/>
            <person name="Koehrsen M."/>
            <person name="Haas B."/>
            <person name="Borodovsky M."/>
            <person name="Guigo R."/>
            <person name="Alvarado L."/>
            <person name="Berlin A."/>
            <person name="Bochicchio J."/>
            <person name="Borenstein D."/>
            <person name="Chapman S."/>
            <person name="Chen Z."/>
            <person name="Engels R."/>
            <person name="Freedman E."/>
            <person name="Gellesch M."/>
            <person name="Goldberg J."/>
            <person name="Griggs A."/>
            <person name="Gujja S."/>
            <person name="Heiman D."/>
            <person name="Hepburn T."/>
            <person name="Howarth C."/>
            <person name="Jen D."/>
            <person name="Larson L."/>
            <person name="Lewis B."/>
            <person name="Mehta T."/>
            <person name="Park D."/>
            <person name="Pearson M."/>
            <person name="Roberts A."/>
            <person name="Saif S."/>
            <person name="Shenoy N."/>
            <person name="Sisk P."/>
            <person name="Stolte C."/>
            <person name="Sykes S."/>
            <person name="Thomson T."/>
            <person name="Walk T."/>
            <person name="White J."/>
            <person name="Yandava C."/>
            <person name="Burger G."/>
            <person name="Gray M.W."/>
            <person name="Holland P.W.H."/>
            <person name="King N."/>
            <person name="Lang F.B.F."/>
            <person name="Roger A.J."/>
            <person name="Ruiz-Trillo I."/>
            <person name="Lander E."/>
            <person name="Nusbaum C."/>
        </authorList>
    </citation>
    <scope>NUCLEOTIDE SEQUENCE [LARGE SCALE GENOMIC DNA]</scope>
    <source>
        <strain evidence="9 10">DAOM BR117</strain>
    </source>
</reference>
<dbReference type="EMBL" id="KQ257454">
    <property type="protein sequence ID" value="KND01863.1"/>
    <property type="molecule type" value="Genomic_DNA"/>
</dbReference>
<evidence type="ECO:0000313" key="9">
    <source>
        <dbReference type="EMBL" id="KND01863.1"/>
    </source>
</evidence>
<keyword evidence="6" id="KW-0687">Ribonucleoprotein</keyword>
<dbReference type="InterPro" id="IPR019368">
    <property type="entry name" value="Ribosomal_mS29"/>
</dbReference>
<dbReference type="eggNOG" id="KOG3928">
    <property type="taxonomic scope" value="Eukaryota"/>
</dbReference>
<protein>
    <recommendedName>
        <fullName evidence="7">Small ribosomal subunit protein mS29</fullName>
    </recommendedName>
</protein>
<dbReference type="GO" id="GO:0003735">
    <property type="term" value="F:structural constituent of ribosome"/>
    <property type="evidence" value="ECO:0007669"/>
    <property type="project" value="TreeGrafter"/>
</dbReference>
<sequence>MAFLTRSAMLSLNRCRSATRLCRTASVFASKTHVRSRPASMSTQAASGSTTRRGATVIPNASMPRPSGFPSIAKESKALLGEWTPKKAAPANVGEVLQFPASCSSATKGAIPNSVEKGKQSAFMLRQSTLDLIAEVTREANQATCNRVMTLDGPKGVGKSVTLLQTVSHFRSEGWIVLYLPQTANWVDGSEPFEPVPGTKMFRQPQAVARTLQQFLDLNPDLTKIKTAEGQTLAQVAETGVREPEKAQESLETILDTLSKEKNRPPVLIAIDQVNSFYSKTAYFDAQSNPVLANQLTAVDAFVRFLNRTRPLSKGAILCAVDQSDTQLQSPFLEVLLSNSPQIPSSPSSQPIAANRRYQDVTSVDSFGVLLSDRLAPASYDPFAPQSEWHPKSLARFNIPGYNRFEVASILQYYKDAEILKNVKLTREYIEKQLVLTGGNALKLYKRCLSF</sequence>
<dbReference type="PANTHER" id="PTHR12810">
    <property type="entry name" value="MITOCHONDRIAL 28S RIBOSOMAL PROTEIN S29"/>
    <property type="match status" value="1"/>
</dbReference>
<dbReference type="OMA" id="RCYIISA"/>
<accession>A0A0L0HLC7</accession>
<feature type="compositionally biased region" description="Polar residues" evidence="8">
    <location>
        <begin position="39"/>
        <end position="53"/>
    </location>
</feature>